<dbReference type="Gene3D" id="3.10.110.10">
    <property type="entry name" value="Ubiquitin Conjugating Enzyme"/>
    <property type="match status" value="1"/>
</dbReference>
<dbReference type="PANTHER" id="PTHR24068">
    <property type="entry name" value="UBIQUITIN-CONJUGATING ENZYME E2"/>
    <property type="match status" value="1"/>
</dbReference>
<dbReference type="HOGENOM" id="CLU_003600_0_0_1"/>
<evidence type="ECO:0000256" key="2">
    <source>
        <dbReference type="ARBA" id="ARBA00023110"/>
    </source>
</evidence>
<dbReference type="PROSITE" id="PS50234">
    <property type="entry name" value="VWFA"/>
    <property type="match status" value="1"/>
</dbReference>
<name>A0A072PTS3_9EURO</name>
<dbReference type="SUPFAM" id="SSF57850">
    <property type="entry name" value="RING/U-box"/>
    <property type="match status" value="1"/>
</dbReference>
<dbReference type="Pfam" id="PF04564">
    <property type="entry name" value="U-box"/>
    <property type="match status" value="1"/>
</dbReference>
<dbReference type="SMART" id="SM00504">
    <property type="entry name" value="Ubox"/>
    <property type="match status" value="1"/>
</dbReference>
<dbReference type="InterPro" id="IPR003613">
    <property type="entry name" value="Ubox_domain"/>
</dbReference>
<evidence type="ECO:0000313" key="8">
    <source>
        <dbReference type="Proteomes" id="UP000027920"/>
    </source>
</evidence>
<accession>A0A072PTS3</accession>
<dbReference type="STRING" id="1182545.A0A072PTS3"/>
<feature type="region of interest" description="Disordered" evidence="3">
    <location>
        <begin position="416"/>
        <end position="437"/>
    </location>
</feature>
<dbReference type="GO" id="GO:0003755">
    <property type="term" value="F:peptidyl-prolyl cis-trans isomerase activity"/>
    <property type="evidence" value="ECO:0007669"/>
    <property type="project" value="UniProtKB-KW"/>
</dbReference>
<evidence type="ECO:0000259" key="5">
    <source>
        <dbReference type="PROSITE" id="PS50234"/>
    </source>
</evidence>
<comment type="caution">
    <text evidence="7">The sequence shown here is derived from an EMBL/GenBank/DDBJ whole genome shotgun (WGS) entry which is preliminary data.</text>
</comment>
<dbReference type="Gene3D" id="3.40.50.410">
    <property type="entry name" value="von Willebrand factor, type A domain"/>
    <property type="match status" value="1"/>
</dbReference>
<reference evidence="7 8" key="1">
    <citation type="submission" date="2013-03" db="EMBL/GenBank/DDBJ databases">
        <title>The Genome Sequence of Exophiala aquamarina CBS 119918.</title>
        <authorList>
            <consortium name="The Broad Institute Genomics Platform"/>
            <person name="Cuomo C."/>
            <person name="de Hoog S."/>
            <person name="Gorbushina A."/>
            <person name="Walker B."/>
            <person name="Young S.K."/>
            <person name="Zeng Q."/>
            <person name="Gargeya S."/>
            <person name="Fitzgerald M."/>
            <person name="Haas B."/>
            <person name="Abouelleil A."/>
            <person name="Allen A.W."/>
            <person name="Alvarado L."/>
            <person name="Arachchi H.M."/>
            <person name="Berlin A.M."/>
            <person name="Chapman S.B."/>
            <person name="Gainer-Dewar J."/>
            <person name="Goldberg J."/>
            <person name="Griggs A."/>
            <person name="Gujja S."/>
            <person name="Hansen M."/>
            <person name="Howarth C."/>
            <person name="Imamovic A."/>
            <person name="Ireland A."/>
            <person name="Larimer J."/>
            <person name="McCowan C."/>
            <person name="Murphy C."/>
            <person name="Pearson M."/>
            <person name="Poon T.W."/>
            <person name="Priest M."/>
            <person name="Roberts A."/>
            <person name="Saif S."/>
            <person name="Shea T."/>
            <person name="Sisk P."/>
            <person name="Sykes S."/>
            <person name="Wortman J."/>
            <person name="Nusbaum C."/>
            <person name="Birren B."/>
        </authorList>
    </citation>
    <scope>NUCLEOTIDE SEQUENCE [LARGE SCALE GENOMIC DNA]</scope>
    <source>
        <strain evidence="7 8">CBS 119918</strain>
    </source>
</reference>
<evidence type="ECO:0000256" key="1">
    <source>
        <dbReference type="ARBA" id="ARBA00013194"/>
    </source>
</evidence>
<dbReference type="Pfam" id="PF00092">
    <property type="entry name" value="VWA"/>
    <property type="match status" value="1"/>
</dbReference>
<keyword evidence="2" id="KW-0413">Isomerase</keyword>
<proteinExistence type="predicted"/>
<dbReference type="CDD" id="cd16655">
    <property type="entry name" value="RING-Ubox_WDSUB1-like"/>
    <property type="match status" value="1"/>
</dbReference>
<dbReference type="RefSeq" id="XP_013266094.1">
    <property type="nucleotide sequence ID" value="XM_013410640.1"/>
</dbReference>
<dbReference type="SMART" id="SM00212">
    <property type="entry name" value="UBCc"/>
    <property type="match status" value="1"/>
</dbReference>
<dbReference type="CDD" id="cd00198">
    <property type="entry name" value="vWFA"/>
    <property type="match status" value="1"/>
</dbReference>
<keyword evidence="8" id="KW-1185">Reference proteome</keyword>
<dbReference type="GO" id="GO:0016567">
    <property type="term" value="P:protein ubiquitination"/>
    <property type="evidence" value="ECO:0007669"/>
    <property type="project" value="InterPro"/>
</dbReference>
<sequence>MDLTLGDAKLADLAIKGVLTLYVVPRQSSVEDKNLQGKDGMFTAASHWELPSQTQSPRAMAAVLASLRVFAHIIGSEEYDDVRQNEILRVVHLLTRFPPTVRAVHILMDGKTLQANESAALVQSLGAVAEELIPMALISNDMTRCLEGARLVLGLILHRAEVHLAKQIGAADGRLTNPKLPYITAYRTIDLRDIKTMEPITEPALTNLGLVNKSVFNAFSSSDILRDSPACYLTRCDDSDEQRLRVSLLYGGATLEASFYEANALGEAFHQGASSDNLSVALDLKSYSMDIQYLASMCGETKLVVVAPRQLSGATTPSLTLDRYGKMAVYTGRAACAAPGQDHSVFHPLTGDDETVDVNIIAQNLEPIIKARELDGTNVFDLFSPAFRRKDAALPTELIVFCVDCSYSMKSSSDFAELNDDDSAPGPSESSEKPDLDLVLEDEDDSSVTLDEVKTWLKSHESYEDILEIVYFDRGFNKLQAAKEVITFLRTLTGRHLTHLAQKQKSVSRWATYTYSRKASTQELSRTRRVFTGLSIHEESLAHFLAFTVGSPDFAAKDFSWNYGDPIPQTAKKVPGSAVDLGQFYIIPEEYLCSISQHVFEDPVRTVDGFTFDRKAIERWYRIRKTSPLTGLAIQDTTLRHNELLANQIKAWVKADDVIQSLPSTPKRTRLGIRQTKAVIEFVAPGVRFAREVPATASLLDLHKIAFRGMRGMYADFALYMGSVRLICCEENIAAKGVMGNQTITIVPNHDPQDITSANAAVDDMCLVQVYASHSPAVLRFNYWIPTHSQLTIGSILFRQWRYDQKTRYRGSKLDKTVWSDLKDGGDGICFGSTHTHWSSLSKVAAELPRVRIREDEPLYERLKDLATKKDTDSLMDLLEASNEDPASSDQYGRHRVLKIRLYDYVDPKSSDKAKATKQKILSRMSVTKQVFSAFINRLIAYNFPTNVGLVTFGTTARVSQDVTDVIENFRQAVEKMEPEGDTALWDALGLAADHLVDVAKRYPSIKKRVICLSDGEDTSSIKAVGDVVRMLMRHDIVVDSVCIGDEDNSALRTVSYCTGGYRFVPNTIEEASVLCELEPVLSIYERPIVSRQSLFFLTNFSQLSYRAKPNPVTRDEFPARRTHDNLRDTFVQIGQFERIATQQLSQSSIAATTSIRSRRLLLEIRDIAAHPHPSYDVYVSETNIGFWKVVLEGPNHSAYASGVFVMYLAMEDEYPRRPPQGRFVTPVFHPNVNRHGRICHSIFDRNWTVDTTNKQILDTVFGLLLVPEFSDPINTVVTLNYYWDEVAFKDEVQKHICKYANKSRRVLGAEILGEGSSNSENATTNSRDSGGAPAPRGNQDTNARESFGTG</sequence>
<feature type="compositionally biased region" description="Polar residues" evidence="3">
    <location>
        <begin position="1316"/>
        <end position="1329"/>
    </location>
</feature>
<gene>
    <name evidence="7" type="ORF">A1O9_01482</name>
</gene>
<dbReference type="PROSITE" id="PS50127">
    <property type="entry name" value="UBC_2"/>
    <property type="match status" value="1"/>
</dbReference>
<evidence type="ECO:0000256" key="3">
    <source>
        <dbReference type="SAM" id="MobiDB-lite"/>
    </source>
</evidence>
<feature type="domain" description="UBC core" evidence="4">
    <location>
        <begin position="1156"/>
        <end position="1302"/>
    </location>
</feature>
<evidence type="ECO:0000259" key="4">
    <source>
        <dbReference type="PROSITE" id="PS50127"/>
    </source>
</evidence>
<dbReference type="PROSITE" id="PS51698">
    <property type="entry name" value="U_BOX"/>
    <property type="match status" value="1"/>
</dbReference>
<dbReference type="SMART" id="SM00327">
    <property type="entry name" value="VWA"/>
    <property type="match status" value="1"/>
</dbReference>
<dbReference type="SUPFAM" id="SSF53300">
    <property type="entry name" value="vWA-like"/>
    <property type="match status" value="1"/>
</dbReference>
<dbReference type="VEuPathDB" id="FungiDB:A1O9_01482"/>
<dbReference type="Pfam" id="PF00179">
    <property type="entry name" value="UQ_con"/>
    <property type="match status" value="1"/>
</dbReference>
<evidence type="ECO:0000313" key="7">
    <source>
        <dbReference type="EMBL" id="KEF63504.1"/>
    </source>
</evidence>
<keyword evidence="2" id="KW-0697">Rotamase</keyword>
<feature type="domain" description="VWFA" evidence="5">
    <location>
        <begin position="912"/>
        <end position="1082"/>
    </location>
</feature>
<dbReference type="InterPro" id="IPR002035">
    <property type="entry name" value="VWF_A"/>
</dbReference>
<organism evidence="7 8">
    <name type="scientific">Exophiala aquamarina CBS 119918</name>
    <dbReference type="NCBI Taxonomy" id="1182545"/>
    <lineage>
        <taxon>Eukaryota</taxon>
        <taxon>Fungi</taxon>
        <taxon>Dikarya</taxon>
        <taxon>Ascomycota</taxon>
        <taxon>Pezizomycotina</taxon>
        <taxon>Eurotiomycetes</taxon>
        <taxon>Chaetothyriomycetidae</taxon>
        <taxon>Chaetothyriales</taxon>
        <taxon>Herpotrichiellaceae</taxon>
        <taxon>Exophiala</taxon>
    </lineage>
</organism>
<feature type="domain" description="U-box" evidence="6">
    <location>
        <begin position="586"/>
        <end position="659"/>
    </location>
</feature>
<dbReference type="Proteomes" id="UP000027920">
    <property type="component" value="Unassembled WGS sequence"/>
</dbReference>
<dbReference type="Gene3D" id="3.30.40.10">
    <property type="entry name" value="Zinc/RING finger domain, C3HC4 (zinc finger)"/>
    <property type="match status" value="1"/>
</dbReference>
<feature type="region of interest" description="Disordered" evidence="3">
    <location>
        <begin position="1313"/>
        <end position="1351"/>
    </location>
</feature>
<dbReference type="InterPro" id="IPR000608">
    <property type="entry name" value="UBC"/>
</dbReference>
<dbReference type="GO" id="GO:0004842">
    <property type="term" value="F:ubiquitin-protein transferase activity"/>
    <property type="evidence" value="ECO:0007669"/>
    <property type="project" value="InterPro"/>
</dbReference>
<dbReference type="EMBL" id="AMGV01000001">
    <property type="protein sequence ID" value="KEF63504.1"/>
    <property type="molecule type" value="Genomic_DNA"/>
</dbReference>
<dbReference type="EC" id="5.2.1.8" evidence="1"/>
<protein>
    <recommendedName>
        <fullName evidence="1">peptidylprolyl isomerase</fullName>
        <ecNumber evidence="1">5.2.1.8</ecNumber>
    </recommendedName>
</protein>
<dbReference type="GeneID" id="25276428"/>
<dbReference type="InterPro" id="IPR013083">
    <property type="entry name" value="Znf_RING/FYVE/PHD"/>
</dbReference>
<evidence type="ECO:0000259" key="6">
    <source>
        <dbReference type="PROSITE" id="PS51698"/>
    </source>
</evidence>
<dbReference type="InterPro" id="IPR016135">
    <property type="entry name" value="UBQ-conjugating_enzyme/RWD"/>
</dbReference>
<dbReference type="OrthoDB" id="4135107at2759"/>
<dbReference type="SUPFAM" id="SSF54495">
    <property type="entry name" value="UBC-like"/>
    <property type="match status" value="1"/>
</dbReference>
<dbReference type="InterPro" id="IPR036465">
    <property type="entry name" value="vWFA_dom_sf"/>
</dbReference>